<dbReference type="InterPro" id="IPR031148">
    <property type="entry name" value="Plexin"/>
</dbReference>
<dbReference type="GO" id="GO:0005886">
    <property type="term" value="C:plasma membrane"/>
    <property type="evidence" value="ECO:0007669"/>
    <property type="project" value="TreeGrafter"/>
</dbReference>
<dbReference type="GO" id="GO:0030334">
    <property type="term" value="P:regulation of cell migration"/>
    <property type="evidence" value="ECO:0007669"/>
    <property type="project" value="TreeGrafter"/>
</dbReference>
<name>A0A914UYS7_9BILA</name>
<proteinExistence type="predicted"/>
<dbReference type="SMART" id="SM00423">
    <property type="entry name" value="PSI"/>
    <property type="match status" value="1"/>
</dbReference>
<evidence type="ECO:0000313" key="5">
    <source>
        <dbReference type="Proteomes" id="UP000887566"/>
    </source>
</evidence>
<evidence type="ECO:0000313" key="6">
    <source>
        <dbReference type="WBParaSite" id="PSAMB.scaffold13742size2140.g35653.t1"/>
    </source>
</evidence>
<dbReference type="GO" id="GO:0002116">
    <property type="term" value="C:semaphorin receptor complex"/>
    <property type="evidence" value="ECO:0007669"/>
    <property type="project" value="TreeGrafter"/>
</dbReference>
<dbReference type="Proteomes" id="UP000887566">
    <property type="component" value="Unplaced"/>
</dbReference>
<dbReference type="InterPro" id="IPR013783">
    <property type="entry name" value="Ig-like_fold"/>
</dbReference>
<reference evidence="6" key="1">
    <citation type="submission" date="2022-11" db="UniProtKB">
        <authorList>
            <consortium name="WormBaseParasite"/>
        </authorList>
    </citation>
    <scope>IDENTIFICATION</scope>
</reference>
<evidence type="ECO:0000259" key="4">
    <source>
        <dbReference type="SMART" id="SM00423"/>
    </source>
</evidence>
<dbReference type="InterPro" id="IPR002165">
    <property type="entry name" value="Plexin_repeat"/>
</dbReference>
<dbReference type="InterPro" id="IPR016201">
    <property type="entry name" value="PSI"/>
</dbReference>
<dbReference type="GO" id="GO:0017154">
    <property type="term" value="F:semaphorin receptor activity"/>
    <property type="evidence" value="ECO:0007669"/>
    <property type="project" value="InterPro"/>
</dbReference>
<keyword evidence="2" id="KW-0472">Membrane</keyword>
<dbReference type="Pfam" id="PF17960">
    <property type="entry name" value="TIG_plexin"/>
    <property type="match status" value="1"/>
</dbReference>
<dbReference type="Pfam" id="PF01437">
    <property type="entry name" value="PSI"/>
    <property type="match status" value="1"/>
</dbReference>
<evidence type="ECO:0000256" key="2">
    <source>
        <dbReference type="ARBA" id="ARBA00023136"/>
    </source>
</evidence>
<accession>A0A914UYS7</accession>
<dbReference type="PANTHER" id="PTHR22625:SF70">
    <property type="entry name" value="PLEXIN A, ISOFORM A"/>
    <property type="match status" value="1"/>
</dbReference>
<comment type="subcellular location">
    <subcellularLocation>
        <location evidence="1">Membrane</location>
    </subcellularLocation>
</comment>
<keyword evidence="3" id="KW-0325">Glycoprotein</keyword>
<dbReference type="InterPro" id="IPR041019">
    <property type="entry name" value="TIG1_plexin"/>
</dbReference>
<evidence type="ECO:0000256" key="1">
    <source>
        <dbReference type="ARBA" id="ARBA00004370"/>
    </source>
</evidence>
<organism evidence="5 6">
    <name type="scientific">Plectus sambesii</name>
    <dbReference type="NCBI Taxonomy" id="2011161"/>
    <lineage>
        <taxon>Eukaryota</taxon>
        <taxon>Metazoa</taxon>
        <taxon>Ecdysozoa</taxon>
        <taxon>Nematoda</taxon>
        <taxon>Chromadorea</taxon>
        <taxon>Plectida</taxon>
        <taxon>Plectina</taxon>
        <taxon>Plectoidea</taxon>
        <taxon>Plectidae</taxon>
        <taxon>Plectus</taxon>
    </lineage>
</organism>
<evidence type="ECO:0000256" key="3">
    <source>
        <dbReference type="ARBA" id="ARBA00023180"/>
    </source>
</evidence>
<sequence>MCKKREGSDAWLEGVPGGQAKQLRFVDPQALPFLLLLRGRMFTFVLIVSKVKVRQCDDLAVCTTCLEQRDPYCGWCVLDNKCTPESVCRKSGVASSSAAASVVDWLSYKTGQCTTIRSVEPNQLQITAASFLTLKLDNLPNVAGDLTCQFRFPSGLELSMAAESKGTEVEGTLRCPTPGTPLLPSIPSGEHSLLARLSV</sequence>
<dbReference type="SUPFAM" id="SSF103575">
    <property type="entry name" value="Plexin repeat"/>
    <property type="match status" value="1"/>
</dbReference>
<dbReference type="PANTHER" id="PTHR22625">
    <property type="entry name" value="PLEXIN"/>
    <property type="match status" value="1"/>
</dbReference>
<keyword evidence="5" id="KW-1185">Reference proteome</keyword>
<dbReference type="WBParaSite" id="PSAMB.scaffold13742size2140.g35653.t1">
    <property type="protein sequence ID" value="PSAMB.scaffold13742size2140.g35653.t1"/>
    <property type="gene ID" value="PSAMB.scaffold13742size2140.g35653"/>
</dbReference>
<dbReference type="Gene3D" id="2.60.40.10">
    <property type="entry name" value="Immunoglobulins"/>
    <property type="match status" value="1"/>
</dbReference>
<feature type="domain" description="PSI" evidence="4">
    <location>
        <begin position="55"/>
        <end position="114"/>
    </location>
</feature>
<dbReference type="AlphaFoldDB" id="A0A914UYS7"/>
<protein>
    <submittedName>
        <fullName evidence="6">PSI domain-containing protein</fullName>
    </submittedName>
</protein>